<proteinExistence type="inferred from homology"/>
<dbReference type="InterPro" id="IPR011034">
    <property type="entry name" value="Formyl_transferase-like_C_sf"/>
</dbReference>
<dbReference type="InterPro" id="IPR002376">
    <property type="entry name" value="Formyl_transf_N"/>
</dbReference>
<feature type="domain" description="Formyl transferase C-terminal" evidence="10">
    <location>
        <begin position="204"/>
        <end position="300"/>
    </location>
</feature>
<dbReference type="PROSITE" id="PS00373">
    <property type="entry name" value="GART"/>
    <property type="match status" value="1"/>
</dbReference>
<dbReference type="Gene3D" id="3.10.25.10">
    <property type="entry name" value="Formyl transferase, C-terminal domain"/>
    <property type="match status" value="1"/>
</dbReference>
<dbReference type="PANTHER" id="PTHR11138">
    <property type="entry name" value="METHIONYL-TRNA FORMYLTRANSFERASE"/>
    <property type="match status" value="1"/>
</dbReference>
<keyword evidence="12" id="KW-1185">Reference proteome</keyword>
<dbReference type="FunFam" id="3.40.50.170:FF:000004">
    <property type="entry name" value="Methionyl-tRNA formyltransferase"/>
    <property type="match status" value="1"/>
</dbReference>
<dbReference type="Gene3D" id="3.40.50.170">
    <property type="entry name" value="Formyl transferase, N-terminal domain"/>
    <property type="match status" value="1"/>
</dbReference>
<dbReference type="GO" id="GO:0005829">
    <property type="term" value="C:cytosol"/>
    <property type="evidence" value="ECO:0007669"/>
    <property type="project" value="TreeGrafter"/>
</dbReference>
<accession>A0A0B5ASF7</accession>
<reference evidence="11 12" key="1">
    <citation type="submission" date="2014-08" db="EMBL/GenBank/DDBJ databases">
        <title>Complete genome of a marine bacteria Jeotgalibacillus malaysiensis.</title>
        <authorList>
            <person name="Yaakop A.S."/>
            <person name="Chan K.-G."/>
            <person name="Goh K.M."/>
        </authorList>
    </citation>
    <scope>NUCLEOTIDE SEQUENCE [LARGE SCALE GENOMIC DNA]</scope>
    <source>
        <strain evidence="11 12">D5</strain>
    </source>
</reference>
<dbReference type="EC" id="2.1.2.9" evidence="3 8"/>
<dbReference type="InterPro" id="IPR001555">
    <property type="entry name" value="GART_AS"/>
</dbReference>
<dbReference type="AlphaFoldDB" id="A0A0B5ASF7"/>
<gene>
    <name evidence="8" type="primary">fmt</name>
    <name evidence="11" type="ORF">JMA_16320</name>
</gene>
<comment type="similarity">
    <text evidence="2 8">Belongs to the Fmt family.</text>
</comment>
<dbReference type="InterPro" id="IPR005793">
    <property type="entry name" value="Formyl_trans_C"/>
</dbReference>
<dbReference type="InterPro" id="IPR041711">
    <property type="entry name" value="Met-tRNA-FMT_N"/>
</dbReference>
<dbReference type="NCBIfam" id="TIGR00460">
    <property type="entry name" value="fmt"/>
    <property type="match status" value="1"/>
</dbReference>
<evidence type="ECO:0000256" key="7">
    <source>
        <dbReference type="ARBA" id="ARBA00048558"/>
    </source>
</evidence>
<dbReference type="OrthoDB" id="9802815at2"/>
<dbReference type="InterPro" id="IPR044135">
    <property type="entry name" value="Met-tRNA-FMT_C"/>
</dbReference>
<evidence type="ECO:0000259" key="9">
    <source>
        <dbReference type="Pfam" id="PF00551"/>
    </source>
</evidence>
<dbReference type="FunFam" id="3.40.50.12230:FF:000001">
    <property type="entry name" value="Methionyl-tRNA formyltransferase"/>
    <property type="match status" value="1"/>
</dbReference>
<evidence type="ECO:0000256" key="2">
    <source>
        <dbReference type="ARBA" id="ARBA00010699"/>
    </source>
</evidence>
<organism evidence="11 12">
    <name type="scientific">Jeotgalibacillus malaysiensis</name>
    <dbReference type="NCBI Taxonomy" id="1508404"/>
    <lineage>
        <taxon>Bacteria</taxon>
        <taxon>Bacillati</taxon>
        <taxon>Bacillota</taxon>
        <taxon>Bacilli</taxon>
        <taxon>Bacillales</taxon>
        <taxon>Caryophanaceae</taxon>
        <taxon>Jeotgalibacillus</taxon>
    </lineage>
</organism>
<evidence type="ECO:0000256" key="6">
    <source>
        <dbReference type="ARBA" id="ARBA00022917"/>
    </source>
</evidence>
<dbReference type="GO" id="GO:0004479">
    <property type="term" value="F:methionyl-tRNA formyltransferase activity"/>
    <property type="evidence" value="ECO:0007669"/>
    <property type="project" value="UniProtKB-UniRule"/>
</dbReference>
<dbReference type="CDD" id="cd08646">
    <property type="entry name" value="FMT_core_Met-tRNA-FMT_N"/>
    <property type="match status" value="1"/>
</dbReference>
<dbReference type="HAMAP" id="MF_00182">
    <property type="entry name" value="Formyl_trans"/>
    <property type="match status" value="1"/>
</dbReference>
<dbReference type="CDD" id="cd08704">
    <property type="entry name" value="Met_tRNA_FMT_C"/>
    <property type="match status" value="1"/>
</dbReference>
<dbReference type="SUPFAM" id="SSF50486">
    <property type="entry name" value="FMT C-terminal domain-like"/>
    <property type="match status" value="1"/>
</dbReference>
<dbReference type="InterPro" id="IPR037022">
    <property type="entry name" value="Formyl_trans_C_sf"/>
</dbReference>
<dbReference type="PANTHER" id="PTHR11138:SF5">
    <property type="entry name" value="METHIONYL-TRNA FORMYLTRANSFERASE, MITOCHONDRIAL"/>
    <property type="match status" value="1"/>
</dbReference>
<keyword evidence="5 8" id="KW-0808">Transferase</keyword>
<feature type="binding site" evidence="8">
    <location>
        <begin position="110"/>
        <end position="113"/>
    </location>
    <ligand>
        <name>(6S)-5,6,7,8-tetrahydrofolate</name>
        <dbReference type="ChEBI" id="CHEBI:57453"/>
    </ligand>
</feature>
<evidence type="ECO:0000256" key="4">
    <source>
        <dbReference type="ARBA" id="ARBA00016014"/>
    </source>
</evidence>
<evidence type="ECO:0000256" key="8">
    <source>
        <dbReference type="HAMAP-Rule" id="MF_00182"/>
    </source>
</evidence>
<dbReference type="Proteomes" id="UP000031449">
    <property type="component" value="Chromosome"/>
</dbReference>
<dbReference type="InterPro" id="IPR036477">
    <property type="entry name" value="Formyl_transf_N_sf"/>
</dbReference>
<name>A0A0B5ASF7_9BACL</name>
<dbReference type="Pfam" id="PF00551">
    <property type="entry name" value="Formyl_trans_N"/>
    <property type="match status" value="1"/>
</dbReference>
<evidence type="ECO:0000313" key="12">
    <source>
        <dbReference type="Proteomes" id="UP000031449"/>
    </source>
</evidence>
<dbReference type="EMBL" id="CP009416">
    <property type="protein sequence ID" value="AJD90949.1"/>
    <property type="molecule type" value="Genomic_DNA"/>
</dbReference>
<comment type="function">
    <text evidence="1 8">Attaches a formyl group to the free amino group of methionyl-tRNA(fMet). The formyl group appears to play a dual role in the initiator identity of N-formylmethionyl-tRNA by promoting its recognition by IF2 and preventing the misappropriation of this tRNA by the elongation apparatus.</text>
</comment>
<protein>
    <recommendedName>
        <fullName evidence="4 8">Methionyl-tRNA formyltransferase</fullName>
        <ecNumber evidence="3 8">2.1.2.9</ecNumber>
    </recommendedName>
</protein>
<dbReference type="STRING" id="1508404.JMA_16320"/>
<dbReference type="InterPro" id="IPR005794">
    <property type="entry name" value="Fmt"/>
</dbReference>
<sequence length="311" mass="34018">MTSVIFMGTPDFSVPVLQRVIADGYEVKAVVTQPDRPVGRKKVLTPPPVKKEALNHQIKVIQPEKLTGSAELEEIIDLDADLIITAAFGQLLPKKLLDAPKLGCINVHASLLPELRGGAPIHHAIIRGYDQSGITIMYMAEKLDAGDIISQRTVPISDEDHVGTLHDKLSKAGADLLSETLPLLIEGKAARTEQDHDKATYAWNIKREEEKIDWNRPGKEVFNQIRGLYPWPTAYTIFRDKPLKIQGAKLSKGTGAPGEVISVTDEGITFATADDQAVLVTELQPSGKKKMAAADFLRGSDVKTGEKAQYE</sequence>
<dbReference type="Pfam" id="PF02911">
    <property type="entry name" value="Formyl_trans_C"/>
    <property type="match status" value="1"/>
</dbReference>
<evidence type="ECO:0000313" key="11">
    <source>
        <dbReference type="EMBL" id="AJD90949.1"/>
    </source>
</evidence>
<dbReference type="SUPFAM" id="SSF53328">
    <property type="entry name" value="Formyltransferase"/>
    <property type="match status" value="1"/>
</dbReference>
<evidence type="ECO:0000256" key="3">
    <source>
        <dbReference type="ARBA" id="ARBA00012261"/>
    </source>
</evidence>
<comment type="catalytic activity">
    <reaction evidence="7 8">
        <text>L-methionyl-tRNA(fMet) + (6R)-10-formyltetrahydrofolate = N-formyl-L-methionyl-tRNA(fMet) + (6S)-5,6,7,8-tetrahydrofolate + H(+)</text>
        <dbReference type="Rhea" id="RHEA:24380"/>
        <dbReference type="Rhea" id="RHEA-COMP:9952"/>
        <dbReference type="Rhea" id="RHEA-COMP:9953"/>
        <dbReference type="ChEBI" id="CHEBI:15378"/>
        <dbReference type="ChEBI" id="CHEBI:57453"/>
        <dbReference type="ChEBI" id="CHEBI:78530"/>
        <dbReference type="ChEBI" id="CHEBI:78844"/>
        <dbReference type="ChEBI" id="CHEBI:195366"/>
        <dbReference type="EC" id="2.1.2.9"/>
    </reaction>
</comment>
<evidence type="ECO:0000256" key="1">
    <source>
        <dbReference type="ARBA" id="ARBA00002606"/>
    </source>
</evidence>
<feature type="domain" description="Formyl transferase N-terminal" evidence="9">
    <location>
        <begin position="4"/>
        <end position="180"/>
    </location>
</feature>
<evidence type="ECO:0000256" key="5">
    <source>
        <dbReference type="ARBA" id="ARBA00022679"/>
    </source>
</evidence>
<dbReference type="HOGENOM" id="CLU_033347_1_1_9"/>
<dbReference type="KEGG" id="jeo:JMA_16320"/>
<evidence type="ECO:0000259" key="10">
    <source>
        <dbReference type="Pfam" id="PF02911"/>
    </source>
</evidence>
<keyword evidence="6 8" id="KW-0648">Protein biosynthesis</keyword>